<comment type="caution">
    <text evidence="1">The sequence shown here is derived from an EMBL/GenBank/DDBJ whole genome shotgun (WGS) entry which is preliminary data.</text>
</comment>
<evidence type="ECO:0000313" key="1">
    <source>
        <dbReference type="EMBL" id="MFD1050908.1"/>
    </source>
</evidence>
<dbReference type="EMBL" id="JBHTIS010003186">
    <property type="protein sequence ID" value="MFD1050908.1"/>
    <property type="molecule type" value="Genomic_DNA"/>
</dbReference>
<name>A0ABW3MLA8_9PSEU</name>
<dbReference type="Proteomes" id="UP001597045">
    <property type="component" value="Unassembled WGS sequence"/>
</dbReference>
<gene>
    <name evidence="1" type="ORF">ACFQ1S_37975</name>
</gene>
<feature type="non-terminal residue" evidence="1">
    <location>
        <position position="1"/>
    </location>
</feature>
<protein>
    <submittedName>
        <fullName evidence="1">Uncharacterized protein</fullName>
    </submittedName>
</protein>
<organism evidence="1 2">
    <name type="scientific">Kibdelosporangium lantanae</name>
    <dbReference type="NCBI Taxonomy" id="1497396"/>
    <lineage>
        <taxon>Bacteria</taxon>
        <taxon>Bacillati</taxon>
        <taxon>Actinomycetota</taxon>
        <taxon>Actinomycetes</taxon>
        <taxon>Pseudonocardiales</taxon>
        <taxon>Pseudonocardiaceae</taxon>
        <taxon>Kibdelosporangium</taxon>
    </lineage>
</organism>
<keyword evidence="2" id="KW-1185">Reference proteome</keyword>
<reference evidence="2" key="1">
    <citation type="journal article" date="2019" name="Int. J. Syst. Evol. Microbiol.">
        <title>The Global Catalogue of Microorganisms (GCM) 10K type strain sequencing project: providing services to taxonomists for standard genome sequencing and annotation.</title>
        <authorList>
            <consortium name="The Broad Institute Genomics Platform"/>
            <consortium name="The Broad Institute Genome Sequencing Center for Infectious Disease"/>
            <person name="Wu L."/>
            <person name="Ma J."/>
        </authorList>
    </citation>
    <scope>NUCLEOTIDE SEQUENCE [LARGE SCALE GENOMIC DNA]</scope>
    <source>
        <strain evidence="2">JCM 31486</strain>
    </source>
</reference>
<accession>A0ABW3MLA8</accession>
<evidence type="ECO:0000313" key="2">
    <source>
        <dbReference type="Proteomes" id="UP001597045"/>
    </source>
</evidence>
<proteinExistence type="predicted"/>
<sequence>SCVATLTTPDGAATTARAFVGERITSDAQVVSLGDIQGYVDTSCTVGVKVIGDVGISISVAGDDAVRQCALAKQVATALHRQLKEPPRNPYASPFHSKDPCQPTDQFARELGKVKSIQRPTIVTCEISGSGGRLLVSQEIENLTDHAHGDPLTVAGKEAMRHQETEQKDQCMVMVLLKDAPDGSQFTVHYEISSTSDPCGKATRAANEATNLG</sequence>